<comment type="caution">
    <text evidence="2">The sequence shown here is derived from an EMBL/GenBank/DDBJ whole genome shotgun (WGS) entry which is preliminary data.</text>
</comment>
<evidence type="ECO:0000313" key="3">
    <source>
        <dbReference type="Proteomes" id="UP000438429"/>
    </source>
</evidence>
<organism evidence="2 3">
    <name type="scientific">Scophthalmus maximus</name>
    <name type="common">Turbot</name>
    <name type="synonym">Psetta maxima</name>
    <dbReference type="NCBI Taxonomy" id="52904"/>
    <lineage>
        <taxon>Eukaryota</taxon>
        <taxon>Metazoa</taxon>
        <taxon>Chordata</taxon>
        <taxon>Craniata</taxon>
        <taxon>Vertebrata</taxon>
        <taxon>Euteleostomi</taxon>
        <taxon>Actinopterygii</taxon>
        <taxon>Neopterygii</taxon>
        <taxon>Teleostei</taxon>
        <taxon>Neoteleostei</taxon>
        <taxon>Acanthomorphata</taxon>
        <taxon>Carangaria</taxon>
        <taxon>Pleuronectiformes</taxon>
        <taxon>Pleuronectoidei</taxon>
        <taxon>Scophthalmidae</taxon>
        <taxon>Scophthalmus</taxon>
    </lineage>
</organism>
<evidence type="ECO:0000256" key="1">
    <source>
        <dbReference type="SAM" id="MobiDB-lite"/>
    </source>
</evidence>
<proteinExistence type="predicted"/>
<feature type="region of interest" description="Disordered" evidence="1">
    <location>
        <begin position="93"/>
        <end position="117"/>
    </location>
</feature>
<sequence>MLHHRGEVSVELPSATATVKKCHILDGPRQMHRKDLPGSDTHFIQGDCSSSPGCGFACRAQRLTTPSLAVFLKRRERRSHDIRLAFGAPRCPHINSRPKAGGGEPAQKKNTNNNENLDACTKDSVSLLLGAVADLDLLRSALTVDAPDECVLQLDYTKKKATVKGGESEQP</sequence>
<evidence type="ECO:0000313" key="2">
    <source>
        <dbReference type="EMBL" id="KAF0028498.1"/>
    </source>
</evidence>
<reference evidence="2 3" key="1">
    <citation type="submission" date="2019-06" db="EMBL/GenBank/DDBJ databases">
        <title>Draft genomes of female and male turbot (Scophthalmus maximus).</title>
        <authorList>
            <person name="Xu H."/>
            <person name="Xu X.-W."/>
            <person name="Shao C."/>
            <person name="Chen S."/>
        </authorList>
    </citation>
    <scope>NUCLEOTIDE SEQUENCE [LARGE SCALE GENOMIC DNA]</scope>
    <source>
        <strain evidence="2">Ysfricsl-2016a</strain>
        <tissue evidence="2">Blood</tissue>
    </source>
</reference>
<protein>
    <submittedName>
        <fullName evidence="2">Uncharacterized protein</fullName>
    </submittedName>
</protein>
<accession>A0A6A4S8F5</accession>
<gene>
    <name evidence="2" type="ORF">F2P81_019585</name>
</gene>
<dbReference type="EMBL" id="VEVO01000017">
    <property type="protein sequence ID" value="KAF0028498.1"/>
    <property type="molecule type" value="Genomic_DNA"/>
</dbReference>
<dbReference type="Proteomes" id="UP000438429">
    <property type="component" value="Unassembled WGS sequence"/>
</dbReference>
<name>A0A6A4S8F5_SCOMX</name>
<dbReference type="AlphaFoldDB" id="A0A6A4S8F5"/>